<name>C0D4M0_9FIRM</name>
<dbReference type="RefSeq" id="WP_007714469.1">
    <property type="nucleotide sequence ID" value="NZ_GG657592.1"/>
</dbReference>
<dbReference type="GO" id="GO:0016832">
    <property type="term" value="F:aldehyde-lyase activity"/>
    <property type="evidence" value="ECO:0007669"/>
    <property type="project" value="InterPro"/>
</dbReference>
<reference evidence="2 3" key="2">
    <citation type="submission" date="2009-02" db="EMBL/GenBank/DDBJ databases">
        <title>Draft genome sequence of Clostridium asparagiforme (DSM 15981).</title>
        <authorList>
            <person name="Sudarsanam P."/>
            <person name="Ley R."/>
            <person name="Guruge J."/>
            <person name="Turnbaugh P.J."/>
            <person name="Mahowald M."/>
            <person name="Liep D."/>
            <person name="Gordon J."/>
        </authorList>
    </citation>
    <scope>NUCLEOTIDE SEQUENCE [LARGE SCALE GENOMIC DNA]</scope>
    <source>
        <strain evidence="2 3">DSM 15981</strain>
    </source>
</reference>
<evidence type="ECO:0000313" key="3">
    <source>
        <dbReference type="Proteomes" id="UP000004756"/>
    </source>
</evidence>
<keyword evidence="3" id="KW-1185">Reference proteome</keyword>
<comment type="caution">
    <text evidence="2">The sequence shown here is derived from an EMBL/GenBank/DDBJ whole genome shotgun (WGS) entry which is preliminary data.</text>
</comment>
<accession>C0D4M0</accession>
<reference evidence="2 3" key="1">
    <citation type="submission" date="2009-01" db="EMBL/GenBank/DDBJ databases">
        <authorList>
            <person name="Fulton L."/>
            <person name="Clifton S."/>
            <person name="Fulton B."/>
            <person name="Xu J."/>
            <person name="Minx P."/>
            <person name="Pepin K.H."/>
            <person name="Johnson M."/>
            <person name="Bhonagiri V."/>
            <person name="Nash W.E."/>
            <person name="Mardis E.R."/>
            <person name="Wilson R.K."/>
        </authorList>
    </citation>
    <scope>NUCLEOTIDE SEQUENCE [LARGE SCALE GENOMIC DNA]</scope>
    <source>
        <strain evidence="2 3">DSM 15981</strain>
    </source>
</reference>
<dbReference type="InterPro" id="IPR013785">
    <property type="entry name" value="Aldolase_TIM"/>
</dbReference>
<dbReference type="Proteomes" id="UP000004756">
    <property type="component" value="Unassembled WGS sequence"/>
</dbReference>
<proteinExistence type="predicted"/>
<dbReference type="EMBL" id="ACCJ01000342">
    <property type="protein sequence ID" value="EEG53718.1"/>
    <property type="molecule type" value="Genomic_DNA"/>
</dbReference>
<comment type="cofactor">
    <cofactor evidence="1">
        <name>Zn(2+)</name>
        <dbReference type="ChEBI" id="CHEBI:29105"/>
    </cofactor>
</comment>
<dbReference type="Pfam" id="PF01116">
    <property type="entry name" value="F_bP_aldolase"/>
    <property type="match status" value="1"/>
</dbReference>
<dbReference type="InterPro" id="IPR000771">
    <property type="entry name" value="FBA_II"/>
</dbReference>
<dbReference type="AlphaFoldDB" id="C0D4M0"/>
<feature type="non-terminal residue" evidence="2">
    <location>
        <position position="72"/>
    </location>
</feature>
<dbReference type="HOGENOM" id="CLU_2727991_0_0_9"/>
<organism evidence="2 3">
    <name type="scientific">[Clostridium] asparagiforme DSM 15981</name>
    <dbReference type="NCBI Taxonomy" id="518636"/>
    <lineage>
        <taxon>Bacteria</taxon>
        <taxon>Bacillati</taxon>
        <taxon>Bacillota</taxon>
        <taxon>Clostridia</taxon>
        <taxon>Lachnospirales</taxon>
        <taxon>Lachnospiraceae</taxon>
        <taxon>Enterocloster</taxon>
    </lineage>
</organism>
<dbReference type="Gene3D" id="3.20.20.70">
    <property type="entry name" value="Aldolase class I"/>
    <property type="match status" value="1"/>
</dbReference>
<gene>
    <name evidence="2" type="ORF">CLOSTASPAR_04215</name>
</gene>
<dbReference type="GO" id="GO:0008270">
    <property type="term" value="F:zinc ion binding"/>
    <property type="evidence" value="ECO:0007669"/>
    <property type="project" value="InterPro"/>
</dbReference>
<evidence type="ECO:0000256" key="1">
    <source>
        <dbReference type="ARBA" id="ARBA00001947"/>
    </source>
</evidence>
<protein>
    <submittedName>
        <fullName evidence="2">Putative fructose-1,6-bisphosphate aldolase</fullName>
    </submittedName>
</protein>
<dbReference type="GO" id="GO:0005975">
    <property type="term" value="P:carbohydrate metabolic process"/>
    <property type="evidence" value="ECO:0007669"/>
    <property type="project" value="InterPro"/>
</dbReference>
<evidence type="ECO:0000313" key="2">
    <source>
        <dbReference type="EMBL" id="EEG53718.1"/>
    </source>
</evidence>
<dbReference type="SUPFAM" id="SSF51569">
    <property type="entry name" value="Aldolase"/>
    <property type="match status" value="1"/>
</dbReference>
<sequence length="72" mass="7835">MLVNLKCILDEAYKDYYAVGSFNGYNFETFKGIVEAGAETKTPVILAFGAKYLPNMSVETAAAMAKSLSEEV</sequence>